<dbReference type="Proteomes" id="UP000322634">
    <property type="component" value="Unassembled WGS sequence"/>
</dbReference>
<reference evidence="2 3" key="1">
    <citation type="submission" date="2019-08" db="EMBL/GenBank/DDBJ databases">
        <title>Actinomadura sp. nov. CYP1-5 isolated from mountain soil.</title>
        <authorList>
            <person name="Songsumanus A."/>
            <person name="Kuncharoen N."/>
            <person name="Kudo T."/>
            <person name="Yuki M."/>
            <person name="Igarashi Y."/>
            <person name="Tanasupawat S."/>
        </authorList>
    </citation>
    <scope>NUCLEOTIDE SEQUENCE [LARGE SCALE GENOMIC DNA]</scope>
    <source>
        <strain evidence="2 3">GKU157</strain>
    </source>
</reference>
<evidence type="ECO:0000313" key="3">
    <source>
        <dbReference type="Proteomes" id="UP000322634"/>
    </source>
</evidence>
<dbReference type="OrthoDB" id="654524at2"/>
<accession>A0A5D0UPB3</accession>
<evidence type="ECO:0000313" key="2">
    <source>
        <dbReference type="EMBL" id="TYC18879.1"/>
    </source>
</evidence>
<evidence type="ECO:0000259" key="1">
    <source>
        <dbReference type="Pfam" id="PF18299"/>
    </source>
</evidence>
<feature type="domain" description="ATP-grasp" evidence="1">
    <location>
        <begin position="82"/>
        <end position="238"/>
    </location>
</feature>
<sequence>MPLLVLSPRYTPDSKALRAASGRLGWAAERLGGRRAPDRLRGKDVALYGEPTFVEAVAAQVGVRLLDVPPGWLPALPDRHRRRDIAVSALGDVRSALTEPTFVKPADGRKAFEGRVFAAPGELPGRDALPDETPVLTCEPVRWDVEFRCHVLDGEVVAMSPYLLDGELALTADGEWRAPESDVREAAEYAAEVLGEVPVPAATVLDVGRIRGRGWAVVEANAVWGAGLYGCDPEKVLTVLARACVRPERLTAADRDWATGEVAGGANR</sequence>
<gene>
    <name evidence="2" type="ORF">FXF65_03875</name>
</gene>
<organism evidence="2 3">
    <name type="scientific">Actinomadura syzygii</name>
    <dbReference type="NCBI Taxonomy" id="1427538"/>
    <lineage>
        <taxon>Bacteria</taxon>
        <taxon>Bacillati</taxon>
        <taxon>Actinomycetota</taxon>
        <taxon>Actinomycetes</taxon>
        <taxon>Streptosporangiales</taxon>
        <taxon>Thermomonosporaceae</taxon>
        <taxon>Actinomadura</taxon>
    </lineage>
</organism>
<dbReference type="InterPro" id="IPR041261">
    <property type="entry name" value="R2K_2"/>
</dbReference>
<proteinExistence type="predicted"/>
<keyword evidence="3" id="KW-1185">Reference proteome</keyword>
<comment type="caution">
    <text evidence="2">The sequence shown here is derived from an EMBL/GenBank/DDBJ whole genome shotgun (WGS) entry which is preliminary data.</text>
</comment>
<protein>
    <submittedName>
        <fullName evidence="2">DUF4343 domain-containing protein</fullName>
    </submittedName>
</protein>
<dbReference type="EMBL" id="VSFF01000001">
    <property type="protein sequence ID" value="TYC18879.1"/>
    <property type="molecule type" value="Genomic_DNA"/>
</dbReference>
<name>A0A5D0UPB3_9ACTN</name>
<dbReference type="RefSeq" id="WP_148348250.1">
    <property type="nucleotide sequence ID" value="NZ_JBHSBF010000027.1"/>
</dbReference>
<dbReference type="AlphaFoldDB" id="A0A5D0UPB3"/>
<dbReference type="Pfam" id="PF18299">
    <property type="entry name" value="R2K_2"/>
    <property type="match status" value="1"/>
</dbReference>